<name>A0ABT6KNV6_9MICO</name>
<comment type="similarity">
    <text evidence="1">Belongs to the transferase hexapeptide repeat family.</text>
</comment>
<evidence type="ECO:0000313" key="5">
    <source>
        <dbReference type="Proteomes" id="UP001160142"/>
    </source>
</evidence>
<dbReference type="Proteomes" id="UP001160142">
    <property type="component" value="Unassembled WGS sequence"/>
</dbReference>
<evidence type="ECO:0000256" key="3">
    <source>
        <dbReference type="ARBA" id="ARBA00022737"/>
    </source>
</evidence>
<dbReference type="PANTHER" id="PTHR23416:SF23">
    <property type="entry name" value="ACETYLTRANSFERASE C18B11.09C-RELATED"/>
    <property type="match status" value="1"/>
</dbReference>
<dbReference type="PROSITE" id="PS00101">
    <property type="entry name" value="HEXAPEP_TRANSFERASES"/>
    <property type="match status" value="1"/>
</dbReference>
<dbReference type="InterPro" id="IPR018357">
    <property type="entry name" value="Hexapep_transf_CS"/>
</dbReference>
<organism evidence="4 5">
    <name type="scientific">Antiquaquibacter oligotrophicus</name>
    <dbReference type="NCBI Taxonomy" id="2880260"/>
    <lineage>
        <taxon>Bacteria</taxon>
        <taxon>Bacillati</taxon>
        <taxon>Actinomycetota</taxon>
        <taxon>Actinomycetes</taxon>
        <taxon>Micrococcales</taxon>
        <taxon>Microbacteriaceae</taxon>
        <taxon>Antiquaquibacter</taxon>
    </lineage>
</organism>
<gene>
    <name evidence="4" type="ORF">M2152_001869</name>
</gene>
<dbReference type="InterPro" id="IPR051159">
    <property type="entry name" value="Hexapeptide_acetyltransf"/>
</dbReference>
<evidence type="ECO:0000256" key="2">
    <source>
        <dbReference type="ARBA" id="ARBA00022679"/>
    </source>
</evidence>
<keyword evidence="4" id="KW-0012">Acyltransferase</keyword>
<proteinExistence type="inferred from homology"/>
<dbReference type="EMBL" id="JARXVQ010000001">
    <property type="protein sequence ID" value="MDH6181687.1"/>
    <property type="molecule type" value="Genomic_DNA"/>
</dbReference>
<dbReference type="InterPro" id="IPR001451">
    <property type="entry name" value="Hexapep"/>
</dbReference>
<accession>A0ABT6KNV6</accession>
<protein>
    <submittedName>
        <fullName evidence="4">Colanic acid biosynthesis acetyltransferase WcaF</fullName>
        <ecNumber evidence="4">2.3.1.-</ecNumber>
    </submittedName>
</protein>
<sequence>MKRRLLWLVEHLGAVLFNHFVTFLPSHTIRQGFLRAWGAEIGKDSSIFRGTTVLGIQGLRVGEATTIGFRCLLDSRGGLTIGDNVVIASDVHFIAGHHLPNSDDFSYIIEPTVVEDYVWIASRSTVLEGLTVGRGAVIGACSLVRKPVEAMSIVAGIPAKPVGERHSRLTYRPMFKPMLF</sequence>
<comment type="caution">
    <text evidence="4">The sequence shown here is derived from an EMBL/GenBank/DDBJ whole genome shotgun (WGS) entry which is preliminary data.</text>
</comment>
<dbReference type="Gene3D" id="2.160.10.10">
    <property type="entry name" value="Hexapeptide repeat proteins"/>
    <property type="match status" value="1"/>
</dbReference>
<dbReference type="SUPFAM" id="SSF51161">
    <property type="entry name" value="Trimeric LpxA-like enzymes"/>
    <property type="match status" value="1"/>
</dbReference>
<evidence type="ECO:0000313" key="4">
    <source>
        <dbReference type="EMBL" id="MDH6181687.1"/>
    </source>
</evidence>
<reference evidence="4 5" key="1">
    <citation type="submission" date="2023-04" db="EMBL/GenBank/DDBJ databases">
        <title>Genome Encyclopedia of Bacteria and Archaea VI: Functional Genomics of Type Strains.</title>
        <authorList>
            <person name="Whitman W."/>
        </authorList>
    </citation>
    <scope>NUCLEOTIDE SEQUENCE [LARGE SCALE GENOMIC DNA]</scope>
    <source>
        <strain evidence="4 5">SG_E_30_P1</strain>
    </source>
</reference>
<dbReference type="CDD" id="cd04647">
    <property type="entry name" value="LbH_MAT_like"/>
    <property type="match status" value="1"/>
</dbReference>
<keyword evidence="3" id="KW-0677">Repeat</keyword>
<evidence type="ECO:0000256" key="1">
    <source>
        <dbReference type="ARBA" id="ARBA00007274"/>
    </source>
</evidence>
<dbReference type="RefSeq" id="WP_322133994.1">
    <property type="nucleotide sequence ID" value="NZ_CP085036.1"/>
</dbReference>
<dbReference type="EC" id="2.3.1.-" evidence="4"/>
<dbReference type="PANTHER" id="PTHR23416">
    <property type="entry name" value="SIALIC ACID SYNTHASE-RELATED"/>
    <property type="match status" value="1"/>
</dbReference>
<keyword evidence="5" id="KW-1185">Reference proteome</keyword>
<dbReference type="Pfam" id="PF00132">
    <property type="entry name" value="Hexapep"/>
    <property type="match status" value="1"/>
</dbReference>
<dbReference type="InterPro" id="IPR011004">
    <property type="entry name" value="Trimer_LpxA-like_sf"/>
</dbReference>
<dbReference type="GO" id="GO:0016746">
    <property type="term" value="F:acyltransferase activity"/>
    <property type="evidence" value="ECO:0007669"/>
    <property type="project" value="UniProtKB-KW"/>
</dbReference>
<keyword evidence="2 4" id="KW-0808">Transferase</keyword>